<feature type="compositionally biased region" description="Basic and acidic residues" evidence="1">
    <location>
        <begin position="13"/>
        <end position="24"/>
    </location>
</feature>
<evidence type="ECO:0000313" key="2">
    <source>
        <dbReference type="EMBL" id="CAG8730874.1"/>
    </source>
</evidence>
<evidence type="ECO:0000313" key="3">
    <source>
        <dbReference type="Proteomes" id="UP000789396"/>
    </source>
</evidence>
<dbReference type="EMBL" id="CAJVPZ010028278">
    <property type="protein sequence ID" value="CAG8730874.1"/>
    <property type="molecule type" value="Genomic_DNA"/>
</dbReference>
<dbReference type="AlphaFoldDB" id="A0A9N9ICA3"/>
<evidence type="ECO:0000256" key="1">
    <source>
        <dbReference type="SAM" id="MobiDB-lite"/>
    </source>
</evidence>
<name>A0A9N9ICA3_9GLOM</name>
<feature type="compositionally biased region" description="Polar residues" evidence="1">
    <location>
        <begin position="1"/>
        <end position="11"/>
    </location>
</feature>
<gene>
    <name evidence="2" type="ORF">RFULGI_LOCUS12120</name>
</gene>
<proteinExistence type="predicted"/>
<feature type="non-terminal residue" evidence="2">
    <location>
        <position position="1"/>
    </location>
</feature>
<accession>A0A9N9ICA3</accession>
<organism evidence="2 3">
    <name type="scientific">Racocetra fulgida</name>
    <dbReference type="NCBI Taxonomy" id="60492"/>
    <lineage>
        <taxon>Eukaryota</taxon>
        <taxon>Fungi</taxon>
        <taxon>Fungi incertae sedis</taxon>
        <taxon>Mucoromycota</taxon>
        <taxon>Glomeromycotina</taxon>
        <taxon>Glomeromycetes</taxon>
        <taxon>Diversisporales</taxon>
        <taxon>Gigasporaceae</taxon>
        <taxon>Racocetra</taxon>
    </lineage>
</organism>
<dbReference type="Proteomes" id="UP000789396">
    <property type="component" value="Unassembled WGS sequence"/>
</dbReference>
<protein>
    <submittedName>
        <fullName evidence="2">19060_t:CDS:1</fullName>
    </submittedName>
</protein>
<feature type="region of interest" description="Disordered" evidence="1">
    <location>
        <begin position="1"/>
        <end position="33"/>
    </location>
</feature>
<reference evidence="2" key="1">
    <citation type="submission" date="2021-06" db="EMBL/GenBank/DDBJ databases">
        <authorList>
            <person name="Kallberg Y."/>
            <person name="Tangrot J."/>
            <person name="Rosling A."/>
        </authorList>
    </citation>
    <scope>NUCLEOTIDE SEQUENCE</scope>
    <source>
        <strain evidence="2">IN212</strain>
    </source>
</reference>
<feature type="non-terminal residue" evidence="2">
    <location>
        <position position="49"/>
    </location>
</feature>
<comment type="caution">
    <text evidence="2">The sequence shown here is derived from an EMBL/GenBank/DDBJ whole genome shotgun (WGS) entry which is preliminary data.</text>
</comment>
<sequence length="49" mass="5780">PPNRKNYGQRTPRSKDYVYNEPKRSNKAVPLGKRLYQNPAYRITNSLQT</sequence>
<dbReference type="OrthoDB" id="2490973at2759"/>
<keyword evidence="3" id="KW-1185">Reference proteome</keyword>